<dbReference type="InterPro" id="IPR012548">
    <property type="entry name" value="MATCAP"/>
</dbReference>
<sequence>MPVAESADHNAELDQRLVAATRGIGLLASVSWPASAELEFIAAWKAGNASLPQITYPACDYAATREALDGIAGAADPAHPLGDYIRRTAESWRIATELLEAMGTSGITEHSAKLYGRPDDRVPGATLTNLDAAHHFIAIADEYNSGAPLDEIEAEIPAESLQGELQQKLDAFFGAAVVKVETDPDLIAKAAAGATRIRLRSATNFSDYDRDQLLAHEAFVHSLTALNGRAQPHLKSLARSSPRITATQEGLAVFAELMSGSIDISRMKRISLRILGIDMAIRGADFIDVFRFFMDSGQNEADSFASAQRVFRGAPVTGGAAFTKDAVYLHGLLSVHTFFRWALKNQRMALCRNLFAGKLALHDVIALEPYFDNGYIAQPRYLPPWVQHAHGLAGILAFSLFANRIRLDRVEAEDLVLGL</sequence>
<evidence type="ECO:0000313" key="5">
    <source>
        <dbReference type="EMBL" id="GAA0724858.1"/>
    </source>
</evidence>
<dbReference type="RefSeq" id="WP_343794141.1">
    <property type="nucleotide sequence ID" value="NZ_BAAAEU010000032.1"/>
</dbReference>
<dbReference type="PANTHER" id="PTHR31817">
    <property type="match status" value="1"/>
</dbReference>
<gene>
    <name evidence="5" type="ORF">GCM10009105_37840</name>
</gene>
<accession>A0ABN1J013</accession>
<dbReference type="Proteomes" id="UP001501523">
    <property type="component" value="Unassembled WGS sequence"/>
</dbReference>
<keyword evidence="4" id="KW-0482">Metalloprotease</keyword>
<keyword evidence="2" id="KW-0645">Protease</keyword>
<evidence type="ECO:0000256" key="2">
    <source>
        <dbReference type="ARBA" id="ARBA00022670"/>
    </source>
</evidence>
<evidence type="ECO:0000256" key="3">
    <source>
        <dbReference type="ARBA" id="ARBA00022801"/>
    </source>
</evidence>
<dbReference type="PANTHER" id="PTHR31817:SF0">
    <property type="entry name" value="CHROMOSOME UNDETERMINED SCAFFOLD_67, WHOLE GENOME SHOTGUN SEQUENCE"/>
    <property type="match status" value="1"/>
</dbReference>
<organism evidence="5 6">
    <name type="scientific">Dokdonella soli</name>
    <dbReference type="NCBI Taxonomy" id="529810"/>
    <lineage>
        <taxon>Bacteria</taxon>
        <taxon>Pseudomonadati</taxon>
        <taxon>Pseudomonadota</taxon>
        <taxon>Gammaproteobacteria</taxon>
        <taxon>Lysobacterales</taxon>
        <taxon>Rhodanobacteraceae</taxon>
        <taxon>Dokdonella</taxon>
    </lineage>
</organism>
<evidence type="ECO:0000313" key="6">
    <source>
        <dbReference type="Proteomes" id="UP001501523"/>
    </source>
</evidence>
<dbReference type="EMBL" id="BAAAEU010000032">
    <property type="protein sequence ID" value="GAA0724858.1"/>
    <property type="molecule type" value="Genomic_DNA"/>
</dbReference>
<comment type="cofactor">
    <cofactor evidence="1">
        <name>Zn(2+)</name>
        <dbReference type="ChEBI" id="CHEBI:29105"/>
    </cofactor>
</comment>
<comment type="caution">
    <text evidence="5">The sequence shown here is derived from an EMBL/GenBank/DDBJ whole genome shotgun (WGS) entry which is preliminary data.</text>
</comment>
<name>A0ABN1J013_9GAMM</name>
<keyword evidence="3" id="KW-0378">Hydrolase</keyword>
<evidence type="ECO:0000256" key="4">
    <source>
        <dbReference type="ARBA" id="ARBA00023049"/>
    </source>
</evidence>
<reference evidence="5 6" key="1">
    <citation type="journal article" date="2019" name="Int. J. Syst. Evol. Microbiol.">
        <title>The Global Catalogue of Microorganisms (GCM) 10K type strain sequencing project: providing services to taxonomists for standard genome sequencing and annotation.</title>
        <authorList>
            <consortium name="The Broad Institute Genomics Platform"/>
            <consortium name="The Broad Institute Genome Sequencing Center for Infectious Disease"/>
            <person name="Wu L."/>
            <person name="Ma J."/>
        </authorList>
    </citation>
    <scope>NUCLEOTIDE SEQUENCE [LARGE SCALE GENOMIC DNA]</scope>
    <source>
        <strain evidence="5 6">JCM 15421</strain>
    </source>
</reference>
<evidence type="ECO:0000256" key="1">
    <source>
        <dbReference type="ARBA" id="ARBA00001947"/>
    </source>
</evidence>
<dbReference type="Pfam" id="PF08014">
    <property type="entry name" value="MATCAP"/>
    <property type="match status" value="1"/>
</dbReference>
<protein>
    <submittedName>
        <fullName evidence="5">Flavohemoglobin expression-modulating QEGLA motif protein</fullName>
    </submittedName>
</protein>
<dbReference type="SMART" id="SM01154">
    <property type="entry name" value="DUF1704"/>
    <property type="match status" value="1"/>
</dbReference>
<keyword evidence="6" id="KW-1185">Reference proteome</keyword>
<proteinExistence type="predicted"/>